<reference evidence="1" key="1">
    <citation type="submission" date="2023-10" db="EMBL/GenBank/DDBJ databases">
        <authorList>
            <person name="Chen Y."/>
            <person name="Shah S."/>
            <person name="Dougan E. K."/>
            <person name="Thang M."/>
            <person name="Chan C."/>
        </authorList>
    </citation>
    <scope>NUCLEOTIDE SEQUENCE [LARGE SCALE GENOMIC DNA]</scope>
</reference>
<gene>
    <name evidence="1" type="ORF">PCOR1329_LOCUS48492</name>
</gene>
<dbReference type="EMBL" id="CAUYUJ010015857">
    <property type="protein sequence ID" value="CAK0858960.1"/>
    <property type="molecule type" value="Genomic_DNA"/>
</dbReference>
<name>A0ABN9UH40_9DINO</name>
<sequence length="139" mass="14524">MRLVPLEPMRMPNGGNPFCSAAEIRQVGADSDGPSLAECTVVFDTKARNSICNAAVARALGQELREVTEAQVFPVQLSLGQGPDGPVVAEVMAYGGGSEAFEGLGLGGDRPAVVLGPDVLCRRRLILCPRRGSSLGCQQ</sequence>
<keyword evidence="2" id="KW-1185">Reference proteome</keyword>
<proteinExistence type="predicted"/>
<evidence type="ECO:0000313" key="2">
    <source>
        <dbReference type="Proteomes" id="UP001189429"/>
    </source>
</evidence>
<organism evidence="1 2">
    <name type="scientific">Prorocentrum cordatum</name>
    <dbReference type="NCBI Taxonomy" id="2364126"/>
    <lineage>
        <taxon>Eukaryota</taxon>
        <taxon>Sar</taxon>
        <taxon>Alveolata</taxon>
        <taxon>Dinophyceae</taxon>
        <taxon>Prorocentrales</taxon>
        <taxon>Prorocentraceae</taxon>
        <taxon>Prorocentrum</taxon>
    </lineage>
</organism>
<evidence type="ECO:0000313" key="1">
    <source>
        <dbReference type="EMBL" id="CAK0858960.1"/>
    </source>
</evidence>
<protein>
    <submittedName>
        <fullName evidence="1">Uncharacterized protein</fullName>
    </submittedName>
</protein>
<accession>A0ABN9UH40</accession>
<dbReference type="Proteomes" id="UP001189429">
    <property type="component" value="Unassembled WGS sequence"/>
</dbReference>
<comment type="caution">
    <text evidence="1">The sequence shown here is derived from an EMBL/GenBank/DDBJ whole genome shotgun (WGS) entry which is preliminary data.</text>
</comment>